<keyword evidence="1 5" id="KW-0597">Phosphoprotein</keyword>
<protein>
    <submittedName>
        <fullName evidence="8">LuxR family transcriptional regulator</fullName>
    </submittedName>
</protein>
<dbReference type="Pfam" id="PF00072">
    <property type="entry name" value="Response_reg"/>
    <property type="match status" value="1"/>
</dbReference>
<feature type="modified residue" description="4-aspartylphosphate" evidence="5">
    <location>
        <position position="62"/>
    </location>
</feature>
<evidence type="ECO:0000313" key="9">
    <source>
        <dbReference type="Proteomes" id="UP000030013"/>
    </source>
</evidence>
<dbReference type="PROSITE" id="PS50043">
    <property type="entry name" value="HTH_LUXR_2"/>
    <property type="match status" value="1"/>
</dbReference>
<dbReference type="STRING" id="1385519.N801_16795"/>
<organism evidence="8 9">
    <name type="scientific">Knoellia aerolata DSM 18566</name>
    <dbReference type="NCBI Taxonomy" id="1385519"/>
    <lineage>
        <taxon>Bacteria</taxon>
        <taxon>Bacillati</taxon>
        <taxon>Actinomycetota</taxon>
        <taxon>Actinomycetes</taxon>
        <taxon>Micrococcales</taxon>
        <taxon>Intrasporangiaceae</taxon>
        <taxon>Knoellia</taxon>
    </lineage>
</organism>
<evidence type="ECO:0000256" key="1">
    <source>
        <dbReference type="ARBA" id="ARBA00022553"/>
    </source>
</evidence>
<dbReference type="SMART" id="SM00421">
    <property type="entry name" value="HTH_LUXR"/>
    <property type="match status" value="1"/>
</dbReference>
<keyword evidence="2" id="KW-0805">Transcription regulation</keyword>
<feature type="domain" description="Response regulatory" evidence="7">
    <location>
        <begin position="11"/>
        <end position="127"/>
    </location>
</feature>
<keyword evidence="4" id="KW-0804">Transcription</keyword>
<evidence type="ECO:0000256" key="4">
    <source>
        <dbReference type="ARBA" id="ARBA00023163"/>
    </source>
</evidence>
<dbReference type="SUPFAM" id="SSF46894">
    <property type="entry name" value="C-terminal effector domain of the bipartite response regulators"/>
    <property type="match status" value="1"/>
</dbReference>
<evidence type="ECO:0000259" key="6">
    <source>
        <dbReference type="PROSITE" id="PS50043"/>
    </source>
</evidence>
<dbReference type="eggNOG" id="COG2197">
    <property type="taxonomic scope" value="Bacteria"/>
</dbReference>
<dbReference type="GO" id="GO:0006355">
    <property type="term" value="P:regulation of DNA-templated transcription"/>
    <property type="evidence" value="ECO:0007669"/>
    <property type="project" value="InterPro"/>
</dbReference>
<dbReference type="InterPro" id="IPR039420">
    <property type="entry name" value="WalR-like"/>
</dbReference>
<dbReference type="PANTHER" id="PTHR43214:SF24">
    <property type="entry name" value="TRANSCRIPTIONAL REGULATORY PROTEIN NARL-RELATED"/>
    <property type="match status" value="1"/>
</dbReference>
<name>A0A0A0JTM0_9MICO</name>
<dbReference type="PANTHER" id="PTHR43214">
    <property type="entry name" value="TWO-COMPONENT RESPONSE REGULATOR"/>
    <property type="match status" value="1"/>
</dbReference>
<feature type="domain" description="HTH luxR-type" evidence="6">
    <location>
        <begin position="159"/>
        <end position="224"/>
    </location>
</feature>
<dbReference type="InterPro" id="IPR058245">
    <property type="entry name" value="NreC/VraR/RcsB-like_REC"/>
</dbReference>
<evidence type="ECO:0000313" key="8">
    <source>
        <dbReference type="EMBL" id="KGN40014.1"/>
    </source>
</evidence>
<dbReference type="InterPro" id="IPR001789">
    <property type="entry name" value="Sig_transdc_resp-reg_receiver"/>
</dbReference>
<dbReference type="PROSITE" id="PS00622">
    <property type="entry name" value="HTH_LUXR_1"/>
    <property type="match status" value="1"/>
</dbReference>
<accession>A0A0A0JTM0</accession>
<evidence type="ECO:0000256" key="3">
    <source>
        <dbReference type="ARBA" id="ARBA00023125"/>
    </source>
</evidence>
<dbReference type="SUPFAM" id="SSF52172">
    <property type="entry name" value="CheY-like"/>
    <property type="match status" value="1"/>
</dbReference>
<dbReference type="GO" id="GO:0003677">
    <property type="term" value="F:DNA binding"/>
    <property type="evidence" value="ECO:0007669"/>
    <property type="project" value="UniProtKB-KW"/>
</dbReference>
<reference evidence="8 9" key="1">
    <citation type="submission" date="2013-08" db="EMBL/GenBank/DDBJ databases">
        <title>The genome sequence of Knoellia aerolata.</title>
        <authorList>
            <person name="Zhu W."/>
            <person name="Wang G."/>
        </authorList>
    </citation>
    <scope>NUCLEOTIDE SEQUENCE [LARGE SCALE GENOMIC DNA]</scope>
    <source>
        <strain evidence="8 9">DSM 18566</strain>
    </source>
</reference>
<dbReference type="PRINTS" id="PR00038">
    <property type="entry name" value="HTHLUXR"/>
</dbReference>
<proteinExistence type="predicted"/>
<dbReference type="InterPro" id="IPR011006">
    <property type="entry name" value="CheY-like_superfamily"/>
</dbReference>
<gene>
    <name evidence="8" type="ORF">N801_16795</name>
</gene>
<dbReference type="Pfam" id="PF00196">
    <property type="entry name" value="GerE"/>
    <property type="match status" value="1"/>
</dbReference>
<dbReference type="EMBL" id="AVPL01000057">
    <property type="protein sequence ID" value="KGN40014.1"/>
    <property type="molecule type" value="Genomic_DNA"/>
</dbReference>
<dbReference type="GO" id="GO:0000160">
    <property type="term" value="P:phosphorelay signal transduction system"/>
    <property type="evidence" value="ECO:0007669"/>
    <property type="project" value="InterPro"/>
</dbReference>
<dbReference type="Gene3D" id="3.40.50.2300">
    <property type="match status" value="1"/>
</dbReference>
<keyword evidence="3" id="KW-0238">DNA-binding</keyword>
<dbReference type="CDD" id="cd06170">
    <property type="entry name" value="LuxR_C_like"/>
    <property type="match status" value="1"/>
</dbReference>
<dbReference type="InterPro" id="IPR000792">
    <property type="entry name" value="Tscrpt_reg_LuxR_C"/>
</dbReference>
<sequence length="225" mass="23825">MAGVSDPSPIRLALVDDDPMVRAALRMMLGGDSGIEVVGEATNGEEALTLVPTSGAEVVLMDIRMPVRDGLSATELLLQRHPRLKIIVLTTFDTDDMVLSALRLGAAGFMLKDTPPARLVEAVRTVAAGQPMLSPSVTAQLIAAVSQPPTVESDRSRAARAALGSLTDREREVAVAVGRGLSNAEISAELFMSVPTVKTHVGRLFTKLEVDNRVQLAILVHDAAE</sequence>
<dbReference type="AlphaFoldDB" id="A0A0A0JTM0"/>
<dbReference type="InterPro" id="IPR016032">
    <property type="entry name" value="Sig_transdc_resp-reg_C-effctor"/>
</dbReference>
<dbReference type="PROSITE" id="PS50110">
    <property type="entry name" value="RESPONSE_REGULATORY"/>
    <property type="match status" value="1"/>
</dbReference>
<keyword evidence="9" id="KW-1185">Reference proteome</keyword>
<dbReference type="Proteomes" id="UP000030013">
    <property type="component" value="Unassembled WGS sequence"/>
</dbReference>
<comment type="caution">
    <text evidence="8">The sequence shown here is derived from an EMBL/GenBank/DDBJ whole genome shotgun (WGS) entry which is preliminary data.</text>
</comment>
<evidence type="ECO:0000256" key="2">
    <source>
        <dbReference type="ARBA" id="ARBA00023015"/>
    </source>
</evidence>
<dbReference type="CDD" id="cd17535">
    <property type="entry name" value="REC_NarL-like"/>
    <property type="match status" value="1"/>
</dbReference>
<dbReference type="SMART" id="SM00448">
    <property type="entry name" value="REC"/>
    <property type="match status" value="1"/>
</dbReference>
<evidence type="ECO:0000259" key="7">
    <source>
        <dbReference type="PROSITE" id="PS50110"/>
    </source>
</evidence>
<evidence type="ECO:0000256" key="5">
    <source>
        <dbReference type="PROSITE-ProRule" id="PRU00169"/>
    </source>
</evidence>